<accession>C1N4E2</accession>
<name>C1N4E2_MICPC</name>
<dbReference type="PANTHER" id="PTHR47369:SF1">
    <property type="entry name" value="BTB_POZ DOMAIN-CONTAINING PROTEIN"/>
    <property type="match status" value="1"/>
</dbReference>
<dbReference type="eggNOG" id="ENOG502QUCE">
    <property type="taxonomic scope" value="Eukaryota"/>
</dbReference>
<sequence length="208" mass="21711">MGDVLSLADGQARHSVEEFYAGSLWKVSVQAFSDEDPKGRKTLGLFLHRRPARDPLIPHSPASFNLSAVDSALTHATATTGGGGGGGSRSQPHAQSVAGEPSSSPSSSDVNHARLQVSGYCDARETVSVRYELLCPSKSEIVRLGSLAPSTKATTLPRAPKGWGWRTAMLCDDLSAMSTAEGGLRVGAVIQLADAAAEEDGALEVKLL</sequence>
<protein>
    <submittedName>
        <fullName evidence="2">Predicted protein</fullName>
    </submittedName>
</protein>
<dbReference type="GeneID" id="9688215"/>
<evidence type="ECO:0000313" key="3">
    <source>
        <dbReference type="Proteomes" id="UP000001876"/>
    </source>
</evidence>
<gene>
    <name evidence="2" type="ORF">MICPUCDRAFT_52523</name>
</gene>
<reference evidence="2 3" key="1">
    <citation type="journal article" date="2009" name="Science">
        <title>Green evolution and dynamic adaptations revealed by genomes of the marine picoeukaryotes Micromonas.</title>
        <authorList>
            <person name="Worden A.Z."/>
            <person name="Lee J.H."/>
            <person name="Mock T."/>
            <person name="Rouze P."/>
            <person name="Simmons M.P."/>
            <person name="Aerts A.L."/>
            <person name="Allen A.E."/>
            <person name="Cuvelier M.L."/>
            <person name="Derelle E."/>
            <person name="Everett M.V."/>
            <person name="Foulon E."/>
            <person name="Grimwood J."/>
            <person name="Gundlach H."/>
            <person name="Henrissat B."/>
            <person name="Napoli C."/>
            <person name="McDonald S.M."/>
            <person name="Parker M.S."/>
            <person name="Rombauts S."/>
            <person name="Salamov A."/>
            <person name="Von Dassow P."/>
            <person name="Badger J.H."/>
            <person name="Coutinho P.M."/>
            <person name="Demir E."/>
            <person name="Dubchak I."/>
            <person name="Gentemann C."/>
            <person name="Eikrem W."/>
            <person name="Gready J.E."/>
            <person name="John U."/>
            <person name="Lanier W."/>
            <person name="Lindquist E.A."/>
            <person name="Lucas S."/>
            <person name="Mayer K.F."/>
            <person name="Moreau H."/>
            <person name="Not F."/>
            <person name="Otillar R."/>
            <person name="Panaud O."/>
            <person name="Pangilinan J."/>
            <person name="Paulsen I."/>
            <person name="Piegu B."/>
            <person name="Poliakov A."/>
            <person name="Robbens S."/>
            <person name="Schmutz J."/>
            <person name="Toulza E."/>
            <person name="Wyss T."/>
            <person name="Zelensky A."/>
            <person name="Zhou K."/>
            <person name="Armbrust E.V."/>
            <person name="Bhattacharya D."/>
            <person name="Goodenough U.W."/>
            <person name="Van de Peer Y."/>
            <person name="Grigoriev I.V."/>
        </authorList>
    </citation>
    <scope>NUCLEOTIDE SEQUENCE [LARGE SCALE GENOMIC DNA]</scope>
    <source>
        <strain evidence="2 3">CCMP1545</strain>
    </source>
</reference>
<dbReference type="OrthoDB" id="6359943at2759"/>
<dbReference type="EMBL" id="GG663747">
    <property type="protein sequence ID" value="EEH52714.1"/>
    <property type="molecule type" value="Genomic_DNA"/>
</dbReference>
<dbReference type="AlphaFoldDB" id="C1N4E2"/>
<dbReference type="OMA" id="GYCDARE"/>
<dbReference type="Proteomes" id="UP000001876">
    <property type="component" value="Unassembled WGS sequence"/>
</dbReference>
<dbReference type="STRING" id="564608.C1N4E2"/>
<proteinExistence type="predicted"/>
<organism evidence="3">
    <name type="scientific">Micromonas pusilla (strain CCMP1545)</name>
    <name type="common">Picoplanktonic green alga</name>
    <dbReference type="NCBI Taxonomy" id="564608"/>
    <lineage>
        <taxon>Eukaryota</taxon>
        <taxon>Viridiplantae</taxon>
        <taxon>Chlorophyta</taxon>
        <taxon>Mamiellophyceae</taxon>
        <taxon>Mamiellales</taxon>
        <taxon>Mamiellaceae</taxon>
        <taxon>Micromonas</taxon>
    </lineage>
</organism>
<evidence type="ECO:0000256" key="1">
    <source>
        <dbReference type="SAM" id="MobiDB-lite"/>
    </source>
</evidence>
<keyword evidence="3" id="KW-1185">Reference proteome</keyword>
<evidence type="ECO:0000313" key="2">
    <source>
        <dbReference type="EMBL" id="EEH52714.1"/>
    </source>
</evidence>
<dbReference type="KEGG" id="mpp:MICPUCDRAFT_52523"/>
<dbReference type="PANTHER" id="PTHR47369">
    <property type="entry name" value="BTB/POZ DOMAIN-CONTAINING PROTEIN"/>
    <property type="match status" value="1"/>
</dbReference>
<dbReference type="RefSeq" id="XP_003062775.1">
    <property type="nucleotide sequence ID" value="XM_003062729.1"/>
</dbReference>
<feature type="region of interest" description="Disordered" evidence="1">
    <location>
        <begin position="76"/>
        <end position="110"/>
    </location>
</feature>